<gene>
    <name evidence="1" type="ORF">CNQ84_00895</name>
</gene>
<keyword evidence="2" id="KW-1185">Reference proteome</keyword>
<name>A0A2A3MML9_9PSED</name>
<reference evidence="1 2" key="1">
    <citation type="submission" date="2017-09" db="EMBL/GenBank/DDBJ databases">
        <title>Pseudomonas abyssi sp. nov. isolated from Abyssopelagic Water.</title>
        <authorList>
            <person name="Wei Y."/>
        </authorList>
    </citation>
    <scope>NUCLEOTIDE SEQUENCE [LARGE SCALE GENOMIC DNA]</scope>
    <source>
        <strain evidence="1 2">MT5</strain>
    </source>
</reference>
<dbReference type="PANTHER" id="PTHR30348:SF9">
    <property type="entry name" value="UPF0759 PROTEIN YECE"/>
    <property type="match status" value="1"/>
</dbReference>
<comment type="caution">
    <text evidence="1">The sequence shown here is derived from an EMBL/GenBank/DDBJ whole genome shotgun (WGS) entry which is preliminary data.</text>
</comment>
<proteinExistence type="predicted"/>
<dbReference type="Gene3D" id="3.20.20.410">
    <property type="entry name" value="Protein of unknown function UPF0759"/>
    <property type="match status" value="1"/>
</dbReference>
<accession>A0A2A3MML9</accession>
<evidence type="ECO:0000313" key="2">
    <source>
        <dbReference type="Proteomes" id="UP000242313"/>
    </source>
</evidence>
<dbReference type="AlphaFoldDB" id="A0A2A3MML9"/>
<organism evidence="1 2">
    <name type="scientific">Pseudomonas abyssi</name>
    <dbReference type="NCBI Taxonomy" id="170540"/>
    <lineage>
        <taxon>Bacteria</taxon>
        <taxon>Pseudomonadati</taxon>
        <taxon>Pseudomonadota</taxon>
        <taxon>Gammaproteobacteria</taxon>
        <taxon>Pseudomonadales</taxon>
        <taxon>Pseudomonadaceae</taxon>
        <taxon>Pseudomonas</taxon>
    </lineage>
</organism>
<evidence type="ECO:0000313" key="1">
    <source>
        <dbReference type="EMBL" id="PBK05967.1"/>
    </source>
</evidence>
<dbReference type="SUPFAM" id="SSF117396">
    <property type="entry name" value="TM1631-like"/>
    <property type="match status" value="1"/>
</dbReference>
<dbReference type="PANTHER" id="PTHR30348">
    <property type="entry name" value="UNCHARACTERIZED PROTEIN YECE"/>
    <property type="match status" value="1"/>
</dbReference>
<dbReference type="InterPro" id="IPR002763">
    <property type="entry name" value="DUF72"/>
</dbReference>
<dbReference type="Pfam" id="PF01904">
    <property type="entry name" value="DUF72"/>
    <property type="match status" value="1"/>
</dbReference>
<sequence length="330" mass="36999">MVAPIRRWPATRTRPICRSTALPTAWPASTSTPDVVTALPPRFITGCPLWSEPAWGGQLYTRGSDADERLAQYSRVFGAVEGNTTFYSLPSAARVARWAELLSEDFHFCAKLPREVSHGGRLDADHPALRAFFSRMAPLEQRLGPIWLQLPERVAPDALGILAEFLAGLPADYQYAVEVRHPGFFRKDDAERQLNRLLHGRGVERISFDTRALFASTATDPSTLEAKQRKPRLPVHAIALSQRPSVRFIGGMDRDANWQALAPWLDKCVQWLQAGYQPMLFMHTPDNQMAPQLARDFYHALRERVPALAPMPAWPGEREAAQTPQQAGLF</sequence>
<dbReference type="Proteomes" id="UP000242313">
    <property type="component" value="Unassembled WGS sequence"/>
</dbReference>
<evidence type="ECO:0008006" key="3">
    <source>
        <dbReference type="Google" id="ProtNLM"/>
    </source>
</evidence>
<protein>
    <recommendedName>
        <fullName evidence="3">DUF72 domain-containing protein</fullName>
    </recommendedName>
</protein>
<dbReference type="InterPro" id="IPR036520">
    <property type="entry name" value="UPF0759_sf"/>
</dbReference>
<dbReference type="EMBL" id="NTMR01000002">
    <property type="protein sequence ID" value="PBK05967.1"/>
    <property type="molecule type" value="Genomic_DNA"/>
</dbReference>